<evidence type="ECO:0000256" key="5">
    <source>
        <dbReference type="ARBA" id="ARBA00023212"/>
    </source>
</evidence>
<accession>A0A152A740</accession>
<dbReference type="GO" id="GO:0005856">
    <property type="term" value="C:cytoskeleton"/>
    <property type="evidence" value="ECO:0007669"/>
    <property type="project" value="UniProtKB-SubCell"/>
</dbReference>
<dbReference type="Gene3D" id="3.30.450.30">
    <property type="entry name" value="Dynein light chain 2a, cytoplasmic"/>
    <property type="match status" value="1"/>
</dbReference>
<keyword evidence="3" id="KW-0963">Cytoplasm</keyword>
<proteinExistence type="inferred from homology"/>
<keyword evidence="4" id="KW-0009">Actin-binding</keyword>
<dbReference type="PANTHER" id="PTHR11604:SF0">
    <property type="entry name" value="PROFILIN"/>
    <property type="match status" value="1"/>
</dbReference>
<evidence type="ECO:0000313" key="8">
    <source>
        <dbReference type="Proteomes" id="UP000076078"/>
    </source>
</evidence>
<organism evidence="7 8">
    <name type="scientific">Tieghemostelium lacteum</name>
    <name type="common">Slime mold</name>
    <name type="synonym">Dictyostelium lacteum</name>
    <dbReference type="NCBI Taxonomy" id="361077"/>
    <lineage>
        <taxon>Eukaryota</taxon>
        <taxon>Amoebozoa</taxon>
        <taxon>Evosea</taxon>
        <taxon>Eumycetozoa</taxon>
        <taxon>Dictyostelia</taxon>
        <taxon>Dictyosteliales</taxon>
        <taxon>Raperosteliaceae</taxon>
        <taxon>Tieghemostelium</taxon>
    </lineage>
</organism>
<dbReference type="InterPro" id="IPR005455">
    <property type="entry name" value="PFN_euk"/>
</dbReference>
<dbReference type="Proteomes" id="UP000076078">
    <property type="component" value="Unassembled WGS sequence"/>
</dbReference>
<sequence>MNSFQVLLEENLILNNSVNEGAIYDENGEVKASSKGWILKDREFLLIKNLFKQPSDAFSDGIMVDGEVFNCIQADDKSIYGKIGDRGLLLSKSRNYITMAYYNESNKVDVAKLNVERLSDALRGKGL</sequence>
<evidence type="ECO:0000313" key="7">
    <source>
        <dbReference type="EMBL" id="KYR02039.1"/>
    </source>
</evidence>
<dbReference type="InterPro" id="IPR048278">
    <property type="entry name" value="PFN"/>
</dbReference>
<name>A0A152A740_TIELA</name>
<dbReference type="Pfam" id="PF00235">
    <property type="entry name" value="Profilin"/>
    <property type="match status" value="1"/>
</dbReference>
<comment type="subcellular location">
    <subcellularLocation>
        <location evidence="1">Cytoplasm</location>
        <location evidence="1">Cytoskeleton</location>
    </subcellularLocation>
</comment>
<keyword evidence="5" id="KW-0206">Cytoskeleton</keyword>
<evidence type="ECO:0000256" key="3">
    <source>
        <dbReference type="ARBA" id="ARBA00022490"/>
    </source>
</evidence>
<evidence type="ECO:0000256" key="1">
    <source>
        <dbReference type="ARBA" id="ARBA00004245"/>
    </source>
</evidence>
<comment type="caution">
    <text evidence="7">The sequence shown here is derived from an EMBL/GenBank/DDBJ whole genome shotgun (WGS) entry which is preliminary data.</text>
</comment>
<protein>
    <submittedName>
        <fullName evidence="7">Profilin I</fullName>
    </submittedName>
</protein>
<dbReference type="OrthoDB" id="421374at2759"/>
<evidence type="ECO:0000256" key="2">
    <source>
        <dbReference type="ARBA" id="ARBA00010058"/>
    </source>
</evidence>
<dbReference type="OMA" id="NYITMAY"/>
<dbReference type="EMBL" id="LODT01000004">
    <property type="protein sequence ID" value="KYR02039.1"/>
    <property type="molecule type" value="Genomic_DNA"/>
</dbReference>
<evidence type="ECO:0000256" key="4">
    <source>
        <dbReference type="ARBA" id="ARBA00023203"/>
    </source>
</evidence>
<dbReference type="InParanoid" id="A0A152A740"/>
<evidence type="ECO:0000256" key="6">
    <source>
        <dbReference type="ARBA" id="ARBA00025549"/>
    </source>
</evidence>
<comment type="function">
    <text evidence="6">Binds to actin and affects the structure of the cytoskeleton. At high concentrations, profilin prevents the polymerization of actin, whereas it enhances it at low concentrations. By binding to PIP2, it inhibits the formation of IP3 and DG.</text>
</comment>
<dbReference type="GO" id="GO:0005938">
    <property type="term" value="C:cell cortex"/>
    <property type="evidence" value="ECO:0007669"/>
    <property type="project" value="TreeGrafter"/>
</dbReference>
<dbReference type="PANTHER" id="PTHR11604">
    <property type="entry name" value="PROFILIN"/>
    <property type="match status" value="1"/>
</dbReference>
<dbReference type="GO" id="GO:0003785">
    <property type="term" value="F:actin monomer binding"/>
    <property type="evidence" value="ECO:0007669"/>
    <property type="project" value="TreeGrafter"/>
</dbReference>
<dbReference type="SUPFAM" id="SSF55770">
    <property type="entry name" value="Profilin (actin-binding protein)"/>
    <property type="match status" value="1"/>
</dbReference>
<comment type="similarity">
    <text evidence="2">Belongs to the profilin family.</text>
</comment>
<gene>
    <name evidence="7" type="ORF">DLAC_00836</name>
</gene>
<dbReference type="AlphaFoldDB" id="A0A152A740"/>
<dbReference type="InterPro" id="IPR036140">
    <property type="entry name" value="PFN_sf"/>
</dbReference>
<reference evidence="7 8" key="1">
    <citation type="submission" date="2015-12" db="EMBL/GenBank/DDBJ databases">
        <title>Dictyostelia acquired genes for synthesis and detection of signals that induce cell-type specialization by lateral gene transfer from prokaryotes.</title>
        <authorList>
            <person name="Gloeckner G."/>
            <person name="Schaap P."/>
        </authorList>
    </citation>
    <scope>NUCLEOTIDE SEQUENCE [LARGE SCALE GENOMIC DNA]</scope>
    <source>
        <strain evidence="7 8">TK</strain>
    </source>
</reference>
<dbReference type="STRING" id="361077.A0A152A740"/>
<keyword evidence="8" id="KW-1185">Reference proteome</keyword>